<evidence type="ECO:0000313" key="2">
    <source>
        <dbReference type="EMBL" id="QJA75965.1"/>
    </source>
</evidence>
<name>A0A6M3IJT2_9ZZZZ</name>
<organism evidence="1">
    <name type="scientific">viral metagenome</name>
    <dbReference type="NCBI Taxonomy" id="1070528"/>
    <lineage>
        <taxon>unclassified sequences</taxon>
        <taxon>metagenomes</taxon>
        <taxon>organismal metagenomes</taxon>
    </lineage>
</organism>
<protein>
    <submittedName>
        <fullName evidence="1">Putative capsid protein</fullName>
    </submittedName>
</protein>
<reference evidence="1" key="1">
    <citation type="submission" date="2020-03" db="EMBL/GenBank/DDBJ databases">
        <title>The deep terrestrial virosphere.</title>
        <authorList>
            <person name="Holmfeldt K."/>
            <person name="Nilsson E."/>
            <person name="Simone D."/>
            <person name="Lopez-Fernandez M."/>
            <person name="Wu X."/>
            <person name="de Brujin I."/>
            <person name="Lundin D."/>
            <person name="Andersson A."/>
            <person name="Bertilsson S."/>
            <person name="Dopson M."/>
        </authorList>
    </citation>
    <scope>NUCLEOTIDE SEQUENCE</scope>
    <source>
        <strain evidence="2">MM415A01638</strain>
        <strain evidence="1">MM415B01660</strain>
    </source>
</reference>
<dbReference type="Gene3D" id="3.15.30.10">
    <property type="entry name" value="putative capsid protein of prophage domain like"/>
    <property type="match status" value="1"/>
</dbReference>
<accession>A0A6M3IJT2</accession>
<sequence length="378" mass="41624">MPLVTQPGPKVEWDIRRPLGGMTQAVARGAESPIIHRRGVGQASFEPAHFREKVILGESDVTTLRKLGTWEDRSTAAELIAEIMIDLDSRLETRIEWMRWQPPVNNSLTINENKVQFTVSYNIPGRQRPTASPLWSTTATSDPIEDMQTWVRLARGSGGKVKKFWFNTQVEQYLFRNARVLSLVDRVFNSGNVGMMSPMILGQIIKTYIGNYEYEIYDAGYNLITYTNAAQGSGAVTTIAVDDATGYAAGDVCQLCAADESAEENVTIASVSGNTINFTGSTVTGTYPAQSMLRCWKTYIADTVFMMEVEFPPGSGPLGEVISVDAVYGQGSLTSPRPGKFAETIFHNKDPKQIEIICGINALPVLYRKRGFIVATIA</sequence>
<dbReference type="InterPro" id="IPR005564">
    <property type="entry name" value="Major_capsid_GpE"/>
</dbReference>
<dbReference type="EMBL" id="MT141267">
    <property type="protein sequence ID" value="QJA57327.1"/>
    <property type="molecule type" value="Genomic_DNA"/>
</dbReference>
<dbReference type="Pfam" id="PF03864">
    <property type="entry name" value="Phage_cap_E"/>
    <property type="match status" value="1"/>
</dbReference>
<evidence type="ECO:0000313" key="1">
    <source>
        <dbReference type="EMBL" id="QJA57327.1"/>
    </source>
</evidence>
<proteinExistence type="predicted"/>
<dbReference type="AlphaFoldDB" id="A0A6M3IJT2"/>
<dbReference type="EMBL" id="MT142196">
    <property type="protein sequence ID" value="QJA75965.1"/>
    <property type="molecule type" value="Genomic_DNA"/>
</dbReference>
<gene>
    <name evidence="2" type="ORF">MM415A01638_0004</name>
    <name evidence="1" type="ORF">MM415B01660_0012</name>
</gene>